<feature type="domain" description="Tyr recombinase" evidence="6">
    <location>
        <begin position="67"/>
        <end position="243"/>
    </location>
</feature>
<dbReference type="Gene3D" id="1.10.443.10">
    <property type="entry name" value="Intergrase catalytic core"/>
    <property type="match status" value="1"/>
</dbReference>
<gene>
    <name evidence="7" type="ORF">PQU94_11090</name>
</gene>
<dbReference type="InterPro" id="IPR050090">
    <property type="entry name" value="Tyrosine_recombinase_XerCD"/>
</dbReference>
<evidence type="ECO:0000256" key="4">
    <source>
        <dbReference type="ARBA" id="ARBA00023172"/>
    </source>
</evidence>
<dbReference type="InterPro" id="IPR002104">
    <property type="entry name" value="Integrase_catalytic"/>
</dbReference>
<organism evidence="7 8">
    <name type="scientific">Asticcacaulis currens</name>
    <dbReference type="NCBI Taxonomy" id="2984210"/>
    <lineage>
        <taxon>Bacteria</taxon>
        <taxon>Pseudomonadati</taxon>
        <taxon>Pseudomonadota</taxon>
        <taxon>Alphaproteobacteria</taxon>
        <taxon>Caulobacterales</taxon>
        <taxon>Caulobacteraceae</taxon>
        <taxon>Asticcacaulis</taxon>
    </lineage>
</organism>
<evidence type="ECO:0000313" key="8">
    <source>
        <dbReference type="Proteomes" id="UP001216595"/>
    </source>
</evidence>
<dbReference type="Proteomes" id="UP001216595">
    <property type="component" value="Unassembled WGS sequence"/>
</dbReference>
<evidence type="ECO:0000259" key="6">
    <source>
        <dbReference type="PROSITE" id="PS51898"/>
    </source>
</evidence>
<keyword evidence="3" id="KW-0238">DNA-binding</keyword>
<dbReference type="SUPFAM" id="SSF56349">
    <property type="entry name" value="DNA breaking-rejoining enzymes"/>
    <property type="match status" value="1"/>
</dbReference>
<dbReference type="CDD" id="cd00796">
    <property type="entry name" value="INT_Rci_Hp1_C"/>
    <property type="match status" value="1"/>
</dbReference>
<evidence type="ECO:0000256" key="1">
    <source>
        <dbReference type="ARBA" id="ARBA00008857"/>
    </source>
</evidence>
<dbReference type="RefSeq" id="WP_272741533.1">
    <property type="nucleotide sequence ID" value="NZ_JAQQKW010000006.1"/>
</dbReference>
<keyword evidence="2" id="KW-0229">DNA integration</keyword>
<dbReference type="PROSITE" id="PS51898">
    <property type="entry name" value="TYR_RECOMBINASE"/>
    <property type="match status" value="1"/>
</dbReference>
<protein>
    <submittedName>
        <fullName evidence="7">Site-specific integrase</fullName>
    </submittedName>
</protein>
<dbReference type="EMBL" id="JAQQKW010000006">
    <property type="protein sequence ID" value="MDC7694825.1"/>
    <property type="molecule type" value="Genomic_DNA"/>
</dbReference>
<sequence length="269" mass="28221">MMRDVATGKTAAVHDGKRKRTDSMARGGQGTASRTVGLLGGIFTYAVRAGLRSDNPVHGVERYKDRQSQRYLSGEELGRLGAALAGVAGHAQGVAVIRLLILTGARKGEIEGLRWAEVDFGQSCLWLGDSKTGQKMIPLGSPALLVLKEVARHPQSDFVFPGRGKSGEVSGHFVGTPKVWKEVCEAAGLAGVRLHDLRHTFASLAAGGGQSLPIIGKILGHSDVKTTARYAHLADDPLKIAANRTAEAAAAALAGKTAEVVPFTSKSKA</sequence>
<keyword evidence="4" id="KW-0233">DNA recombination</keyword>
<dbReference type="Pfam" id="PF00589">
    <property type="entry name" value="Phage_integrase"/>
    <property type="match status" value="1"/>
</dbReference>
<dbReference type="InterPro" id="IPR010998">
    <property type="entry name" value="Integrase_recombinase_N"/>
</dbReference>
<comment type="caution">
    <text evidence="7">The sequence shown here is derived from an EMBL/GenBank/DDBJ whole genome shotgun (WGS) entry which is preliminary data.</text>
</comment>
<comment type="similarity">
    <text evidence="1">Belongs to the 'phage' integrase family.</text>
</comment>
<accession>A0ABT5IG48</accession>
<keyword evidence="8" id="KW-1185">Reference proteome</keyword>
<dbReference type="InterPro" id="IPR011010">
    <property type="entry name" value="DNA_brk_join_enz"/>
</dbReference>
<dbReference type="PANTHER" id="PTHR30349">
    <property type="entry name" value="PHAGE INTEGRASE-RELATED"/>
    <property type="match status" value="1"/>
</dbReference>
<dbReference type="InterPro" id="IPR013762">
    <property type="entry name" value="Integrase-like_cat_sf"/>
</dbReference>
<proteinExistence type="inferred from homology"/>
<dbReference type="PANTHER" id="PTHR30349:SF64">
    <property type="entry name" value="PROPHAGE INTEGRASE INTD-RELATED"/>
    <property type="match status" value="1"/>
</dbReference>
<evidence type="ECO:0000256" key="3">
    <source>
        <dbReference type="ARBA" id="ARBA00023125"/>
    </source>
</evidence>
<evidence type="ECO:0000313" key="7">
    <source>
        <dbReference type="EMBL" id="MDC7694825.1"/>
    </source>
</evidence>
<dbReference type="Gene3D" id="1.10.150.130">
    <property type="match status" value="1"/>
</dbReference>
<reference evidence="7 8" key="1">
    <citation type="submission" date="2023-01" db="EMBL/GenBank/DDBJ databases">
        <title>Novel species of the genus Asticcacaulis isolated from rivers.</title>
        <authorList>
            <person name="Lu H."/>
        </authorList>
    </citation>
    <scope>NUCLEOTIDE SEQUENCE [LARGE SCALE GENOMIC DNA]</scope>
    <source>
        <strain evidence="7 8">DXS10W</strain>
    </source>
</reference>
<feature type="region of interest" description="Disordered" evidence="5">
    <location>
        <begin position="1"/>
        <end position="30"/>
    </location>
</feature>
<evidence type="ECO:0000256" key="5">
    <source>
        <dbReference type="SAM" id="MobiDB-lite"/>
    </source>
</evidence>
<evidence type="ECO:0000256" key="2">
    <source>
        <dbReference type="ARBA" id="ARBA00022908"/>
    </source>
</evidence>
<name>A0ABT5IG48_9CAUL</name>